<dbReference type="SMART" id="SM00448">
    <property type="entry name" value="REC"/>
    <property type="match status" value="1"/>
</dbReference>
<evidence type="ECO:0000313" key="15">
    <source>
        <dbReference type="EMBL" id="KYH29081.1"/>
    </source>
</evidence>
<keyword evidence="6" id="KW-0547">Nucleotide-binding</keyword>
<dbReference type="SUPFAM" id="SSF55785">
    <property type="entry name" value="PYP-like sensor domain (PAS domain)"/>
    <property type="match status" value="2"/>
</dbReference>
<accession>A0A151AN79</accession>
<feature type="domain" description="Histidine kinase" evidence="12">
    <location>
        <begin position="373"/>
        <end position="589"/>
    </location>
</feature>
<keyword evidence="4 11" id="KW-0597">Phosphoprotein</keyword>
<evidence type="ECO:0000259" key="13">
    <source>
        <dbReference type="PROSITE" id="PS50110"/>
    </source>
</evidence>
<keyword evidence="8" id="KW-0067">ATP-binding</keyword>
<dbReference type="Pfam" id="PF00512">
    <property type="entry name" value="HisKA"/>
    <property type="match status" value="1"/>
</dbReference>
<evidence type="ECO:0000256" key="10">
    <source>
        <dbReference type="ARBA" id="ARBA00024867"/>
    </source>
</evidence>
<dbReference type="CDD" id="cd00130">
    <property type="entry name" value="PAS"/>
    <property type="match status" value="2"/>
</dbReference>
<dbReference type="Gene3D" id="1.10.287.130">
    <property type="match status" value="1"/>
</dbReference>
<dbReference type="NCBIfam" id="TIGR00229">
    <property type="entry name" value="sensory_box"/>
    <property type="match status" value="1"/>
</dbReference>
<dbReference type="PANTHER" id="PTHR43065">
    <property type="entry name" value="SENSOR HISTIDINE KINASE"/>
    <property type="match status" value="1"/>
</dbReference>
<organism evidence="15 16">
    <name type="scientific">Clostridium colicanis DSM 13634</name>
    <dbReference type="NCBI Taxonomy" id="1121305"/>
    <lineage>
        <taxon>Bacteria</taxon>
        <taxon>Bacillati</taxon>
        <taxon>Bacillota</taxon>
        <taxon>Clostridia</taxon>
        <taxon>Eubacteriales</taxon>
        <taxon>Clostridiaceae</taxon>
        <taxon>Clostridium</taxon>
    </lineage>
</organism>
<dbReference type="PROSITE" id="PS50112">
    <property type="entry name" value="PAS"/>
    <property type="match status" value="1"/>
</dbReference>
<dbReference type="SMART" id="SM00091">
    <property type="entry name" value="PAS"/>
    <property type="match status" value="3"/>
</dbReference>
<dbReference type="InterPro" id="IPR013767">
    <property type="entry name" value="PAS_fold"/>
</dbReference>
<dbReference type="EMBL" id="LTBB01000005">
    <property type="protein sequence ID" value="KYH29081.1"/>
    <property type="molecule type" value="Genomic_DNA"/>
</dbReference>
<evidence type="ECO:0000256" key="1">
    <source>
        <dbReference type="ARBA" id="ARBA00000085"/>
    </source>
</evidence>
<evidence type="ECO:0000256" key="3">
    <source>
        <dbReference type="ARBA" id="ARBA00018672"/>
    </source>
</evidence>
<dbReference type="STRING" id="1121305.CLCOL_12170"/>
<dbReference type="InterPro" id="IPR003594">
    <property type="entry name" value="HATPase_dom"/>
</dbReference>
<name>A0A151AN79_9CLOT</name>
<dbReference type="SUPFAM" id="SSF52172">
    <property type="entry name" value="CheY-like"/>
    <property type="match status" value="1"/>
</dbReference>
<evidence type="ECO:0000259" key="12">
    <source>
        <dbReference type="PROSITE" id="PS50109"/>
    </source>
</evidence>
<dbReference type="AlphaFoldDB" id="A0A151AN79"/>
<evidence type="ECO:0000256" key="7">
    <source>
        <dbReference type="ARBA" id="ARBA00022777"/>
    </source>
</evidence>
<dbReference type="EC" id="2.7.13.3" evidence="2"/>
<dbReference type="GO" id="GO:0005524">
    <property type="term" value="F:ATP binding"/>
    <property type="evidence" value="ECO:0007669"/>
    <property type="project" value="UniProtKB-KW"/>
</dbReference>
<dbReference type="PROSITE" id="PS50110">
    <property type="entry name" value="RESPONSE_REGULATORY"/>
    <property type="match status" value="1"/>
</dbReference>
<dbReference type="InterPro" id="IPR035965">
    <property type="entry name" value="PAS-like_dom_sf"/>
</dbReference>
<feature type="domain" description="Response regulatory" evidence="13">
    <location>
        <begin position="608"/>
        <end position="728"/>
    </location>
</feature>
<keyword evidence="7" id="KW-0418">Kinase</keyword>
<evidence type="ECO:0000313" key="16">
    <source>
        <dbReference type="Proteomes" id="UP000075374"/>
    </source>
</evidence>
<dbReference type="Gene3D" id="3.40.50.2300">
    <property type="match status" value="1"/>
</dbReference>
<dbReference type="Pfam" id="PF02518">
    <property type="entry name" value="HATPase_c"/>
    <property type="match status" value="1"/>
</dbReference>
<evidence type="ECO:0000256" key="8">
    <source>
        <dbReference type="ARBA" id="ARBA00022840"/>
    </source>
</evidence>
<dbReference type="InterPro" id="IPR013656">
    <property type="entry name" value="PAS_4"/>
</dbReference>
<keyword evidence="16" id="KW-1185">Reference proteome</keyword>
<dbReference type="Proteomes" id="UP000075374">
    <property type="component" value="Unassembled WGS sequence"/>
</dbReference>
<dbReference type="SUPFAM" id="SSF55874">
    <property type="entry name" value="ATPase domain of HSP90 chaperone/DNA topoisomerase II/histidine kinase"/>
    <property type="match status" value="1"/>
</dbReference>
<evidence type="ECO:0000256" key="5">
    <source>
        <dbReference type="ARBA" id="ARBA00022679"/>
    </source>
</evidence>
<evidence type="ECO:0000256" key="6">
    <source>
        <dbReference type="ARBA" id="ARBA00022741"/>
    </source>
</evidence>
<evidence type="ECO:0000256" key="11">
    <source>
        <dbReference type="PROSITE-ProRule" id="PRU00169"/>
    </source>
</evidence>
<feature type="domain" description="PAS" evidence="14">
    <location>
        <begin position="115"/>
        <end position="170"/>
    </location>
</feature>
<dbReference type="Gene3D" id="3.30.450.20">
    <property type="entry name" value="PAS domain"/>
    <property type="match status" value="2"/>
</dbReference>
<dbReference type="SMART" id="SM00387">
    <property type="entry name" value="HATPase_c"/>
    <property type="match status" value="1"/>
</dbReference>
<dbReference type="InterPro" id="IPR036890">
    <property type="entry name" value="HATPase_C_sf"/>
</dbReference>
<dbReference type="PANTHER" id="PTHR43065:SF42">
    <property type="entry name" value="TWO-COMPONENT SENSOR PPRA"/>
    <property type="match status" value="1"/>
</dbReference>
<sequence length="731" mass="83028">MYNYSIYVELLKNIPVPIIILDSKYKILGTNLPGEDLLKRLHITLLEFSNLFIEPMKKFLAKNLQEYIFEKQFGNTYLELKVNRISEPINGLNLTFIVINDISEKKYLQLALEKMKEQLKLILNNMPVMIQAFDNEGNMILWNNECERITGYTREEMLSVKNPNILLYPDYEYRKLIEDKCKELNYEYKDMESTIICKDGTEKIISWYSTSQSSPISNWSYIKFGVDITFRKIAEKRLREKKIQLETIIKAFPDICFVLDKNGTFLDCKTKDSDNLIFPLNELIGKKVHEIYGNPTGLQFKSAILKALKTKSLVVFEYELPLKKDVQYFEARLIPLSDNKVISIVRNITKRKQSDEELLKMEKLNSIGILAGGVAHDFNNILTIILGNISLMKTYVKSDDKISKKLSDLEKTVLQAKSLTKQLLTFSKDSKPFKKVTYINDLIKETTNLALSGSNVACKMYIPSNLWPVEIDCAQMSQVISNLVINAYQAMPNGGYIFIRCRNIELSENEIVGLSPGKYICISIKDQGCGISKDKLLKIFDPYFTTKKTGIGLGLASAYSIIKKHNGHILVKSKLDKGSVFKIYLPACEGVPIEIEEPKYELINRENKILVMDDEIDIRKTLSAMLKHLGYKVVSCKDGVEAIELYKKAMSLGDAFDAVIMDLTIPGGMGGEATIKHLLKIDPKIKAIVSSGYSAGGVISNFKDYGFKGVINKPYTMEELSNELNKVLSSN</sequence>
<dbReference type="RefSeq" id="WP_082787848.1">
    <property type="nucleotide sequence ID" value="NZ_LTBB01000005.1"/>
</dbReference>
<evidence type="ECO:0000259" key="14">
    <source>
        <dbReference type="PROSITE" id="PS50112"/>
    </source>
</evidence>
<dbReference type="CDD" id="cd17546">
    <property type="entry name" value="REC_hyHK_CKI1_RcsC-like"/>
    <property type="match status" value="1"/>
</dbReference>
<feature type="modified residue" description="4-aspartylphosphate" evidence="11">
    <location>
        <position position="662"/>
    </location>
</feature>
<dbReference type="Pfam" id="PF00072">
    <property type="entry name" value="Response_reg"/>
    <property type="match status" value="1"/>
</dbReference>
<evidence type="ECO:0000256" key="4">
    <source>
        <dbReference type="ARBA" id="ARBA00022553"/>
    </source>
</evidence>
<protein>
    <recommendedName>
        <fullName evidence="3">Stage 0 sporulation protein A homolog</fullName>
        <ecNumber evidence="2">2.7.13.3</ecNumber>
    </recommendedName>
</protein>
<dbReference type="GO" id="GO:0000155">
    <property type="term" value="F:phosphorelay sensor kinase activity"/>
    <property type="evidence" value="ECO:0007669"/>
    <property type="project" value="InterPro"/>
</dbReference>
<dbReference type="PATRIC" id="fig|1121305.3.peg.1219"/>
<dbReference type="InterPro" id="IPR001789">
    <property type="entry name" value="Sig_transdc_resp-reg_receiver"/>
</dbReference>
<comment type="catalytic activity">
    <reaction evidence="1">
        <text>ATP + protein L-histidine = ADP + protein N-phospho-L-histidine.</text>
        <dbReference type="EC" id="2.7.13.3"/>
    </reaction>
</comment>
<reference evidence="15 16" key="1">
    <citation type="submission" date="2016-02" db="EMBL/GenBank/DDBJ databases">
        <title>Genome sequence of Clostridium colicanis DSM 13634.</title>
        <authorList>
            <person name="Poehlein A."/>
            <person name="Daniel R."/>
        </authorList>
    </citation>
    <scope>NUCLEOTIDE SEQUENCE [LARGE SCALE GENOMIC DNA]</scope>
    <source>
        <strain evidence="15 16">DSM 13634</strain>
    </source>
</reference>
<dbReference type="InterPro" id="IPR004358">
    <property type="entry name" value="Sig_transdc_His_kin-like_C"/>
</dbReference>
<dbReference type="InterPro" id="IPR000014">
    <property type="entry name" value="PAS"/>
</dbReference>
<dbReference type="SUPFAM" id="SSF47384">
    <property type="entry name" value="Homodimeric domain of signal transducing histidine kinase"/>
    <property type="match status" value="1"/>
</dbReference>
<dbReference type="CDD" id="cd00082">
    <property type="entry name" value="HisKA"/>
    <property type="match status" value="1"/>
</dbReference>
<proteinExistence type="predicted"/>
<dbReference type="InterPro" id="IPR003661">
    <property type="entry name" value="HisK_dim/P_dom"/>
</dbReference>
<dbReference type="InterPro" id="IPR011006">
    <property type="entry name" value="CheY-like_superfamily"/>
</dbReference>
<dbReference type="Gene3D" id="3.30.565.10">
    <property type="entry name" value="Histidine kinase-like ATPase, C-terminal domain"/>
    <property type="match status" value="1"/>
</dbReference>
<dbReference type="Pfam" id="PF00989">
    <property type="entry name" value="PAS"/>
    <property type="match status" value="1"/>
</dbReference>
<dbReference type="SMART" id="SM00388">
    <property type="entry name" value="HisKA"/>
    <property type="match status" value="1"/>
</dbReference>
<dbReference type="InterPro" id="IPR036097">
    <property type="entry name" value="HisK_dim/P_sf"/>
</dbReference>
<dbReference type="InterPro" id="IPR005467">
    <property type="entry name" value="His_kinase_dom"/>
</dbReference>
<dbReference type="PRINTS" id="PR00344">
    <property type="entry name" value="BCTRLSENSOR"/>
</dbReference>
<comment type="caution">
    <text evidence="15">The sequence shown here is derived from an EMBL/GenBank/DDBJ whole genome shotgun (WGS) entry which is preliminary data.</text>
</comment>
<keyword evidence="9" id="KW-0902">Two-component regulatory system</keyword>
<dbReference type="GO" id="GO:0006355">
    <property type="term" value="P:regulation of DNA-templated transcription"/>
    <property type="evidence" value="ECO:0007669"/>
    <property type="project" value="InterPro"/>
</dbReference>
<dbReference type="PROSITE" id="PS50109">
    <property type="entry name" value="HIS_KIN"/>
    <property type="match status" value="1"/>
</dbReference>
<gene>
    <name evidence="15" type="ORF">CLCOL_12170</name>
</gene>
<dbReference type="Pfam" id="PF08448">
    <property type="entry name" value="PAS_4"/>
    <property type="match status" value="1"/>
</dbReference>
<evidence type="ECO:0000256" key="9">
    <source>
        <dbReference type="ARBA" id="ARBA00023012"/>
    </source>
</evidence>
<evidence type="ECO:0000256" key="2">
    <source>
        <dbReference type="ARBA" id="ARBA00012438"/>
    </source>
</evidence>
<comment type="function">
    <text evidence="10">May play the central regulatory role in sporulation. It may be an element of the effector pathway responsible for the activation of sporulation genes in response to nutritional stress. Spo0A may act in concert with spo0H (a sigma factor) to control the expression of some genes that are critical to the sporulation process.</text>
</comment>
<keyword evidence="5" id="KW-0808">Transferase</keyword>